<comment type="caution">
    <text evidence="10">The sequence shown here is derived from an EMBL/GenBank/DDBJ whole genome shotgun (WGS) entry which is preliminary data.</text>
</comment>
<sequence>MTVFADTPGPGSLRGKRRGGSNRRDYRRIGVPGPANRGIKAERSAYPSWFLWPAFAILGVFFLLPTVLNFVYAFTNWSAYHDGVDFVGWQNFEALLGNGDVLIALRTTLIWAVLVAVLQNVFGFALALFFERDSRINRASRAIFFIPVLISPLAIGYIFQALLKPDGALNGMLGGVLGQSVSIAWLGDTTWTIVVVSIVQSWKWMGLSMLIYLAGLKSIPEDVLEAAKIDGASWWRTLRSVRFPLLAPAVTFNVATALLGSMNGFDTVQATTKGGPAGTTEVLNIFIYRTFGQGLYAQATTMSLILFLVVILLAFPIIWALRRREKQLL</sequence>
<feature type="transmembrane region" description="Helical" evidence="7">
    <location>
        <begin position="295"/>
        <end position="321"/>
    </location>
</feature>
<comment type="similarity">
    <text evidence="7">Belongs to the binding-protein-dependent transport system permease family.</text>
</comment>
<feature type="region of interest" description="Disordered" evidence="8">
    <location>
        <begin position="1"/>
        <end position="31"/>
    </location>
</feature>
<evidence type="ECO:0000256" key="3">
    <source>
        <dbReference type="ARBA" id="ARBA00022475"/>
    </source>
</evidence>
<dbReference type="CDD" id="cd06261">
    <property type="entry name" value="TM_PBP2"/>
    <property type="match status" value="1"/>
</dbReference>
<dbReference type="PANTHER" id="PTHR30193:SF37">
    <property type="entry name" value="INNER MEMBRANE ABC TRANSPORTER PERMEASE PROTEIN YCJO"/>
    <property type="match status" value="1"/>
</dbReference>
<dbReference type="EMBL" id="QHLY01000005">
    <property type="protein sequence ID" value="PXA71719.1"/>
    <property type="molecule type" value="Genomic_DNA"/>
</dbReference>
<dbReference type="InterPro" id="IPR051393">
    <property type="entry name" value="ABC_transporter_permease"/>
</dbReference>
<evidence type="ECO:0000256" key="1">
    <source>
        <dbReference type="ARBA" id="ARBA00004651"/>
    </source>
</evidence>
<keyword evidence="11" id="KW-1185">Reference proteome</keyword>
<evidence type="ECO:0000256" key="5">
    <source>
        <dbReference type="ARBA" id="ARBA00022989"/>
    </source>
</evidence>
<evidence type="ECO:0000256" key="8">
    <source>
        <dbReference type="SAM" id="MobiDB-lite"/>
    </source>
</evidence>
<dbReference type="InterPro" id="IPR035906">
    <property type="entry name" value="MetI-like_sf"/>
</dbReference>
<accession>A0A317ZWP4</accession>
<keyword evidence="2 7" id="KW-0813">Transport</keyword>
<evidence type="ECO:0000313" key="10">
    <source>
        <dbReference type="EMBL" id="PXA71719.1"/>
    </source>
</evidence>
<dbReference type="Gene3D" id="1.10.3720.10">
    <property type="entry name" value="MetI-like"/>
    <property type="match status" value="1"/>
</dbReference>
<feature type="transmembrane region" description="Helical" evidence="7">
    <location>
        <begin position="142"/>
        <end position="163"/>
    </location>
</feature>
<evidence type="ECO:0000259" key="9">
    <source>
        <dbReference type="PROSITE" id="PS50928"/>
    </source>
</evidence>
<dbReference type="PROSITE" id="PS50928">
    <property type="entry name" value="ABC_TM1"/>
    <property type="match status" value="1"/>
</dbReference>
<evidence type="ECO:0000256" key="6">
    <source>
        <dbReference type="ARBA" id="ARBA00023136"/>
    </source>
</evidence>
<dbReference type="GO" id="GO:0005886">
    <property type="term" value="C:plasma membrane"/>
    <property type="evidence" value="ECO:0007669"/>
    <property type="project" value="UniProtKB-SubCell"/>
</dbReference>
<dbReference type="SUPFAM" id="SSF160964">
    <property type="entry name" value="MalF N-terminal region-like"/>
    <property type="match status" value="1"/>
</dbReference>
<gene>
    <name evidence="10" type="ORF">CTB96_01975</name>
</gene>
<keyword evidence="6 7" id="KW-0472">Membrane</keyword>
<keyword evidence="4 7" id="KW-0812">Transmembrane</keyword>
<dbReference type="InterPro" id="IPR000515">
    <property type="entry name" value="MetI-like"/>
</dbReference>
<dbReference type="PANTHER" id="PTHR30193">
    <property type="entry name" value="ABC TRANSPORTER PERMEASE PROTEIN"/>
    <property type="match status" value="1"/>
</dbReference>
<keyword evidence="5 7" id="KW-1133">Transmembrane helix</keyword>
<dbReference type="Proteomes" id="UP000246722">
    <property type="component" value="Unassembled WGS sequence"/>
</dbReference>
<dbReference type="AlphaFoldDB" id="A0A317ZWP4"/>
<feature type="domain" description="ABC transmembrane type-1" evidence="9">
    <location>
        <begin position="105"/>
        <end position="317"/>
    </location>
</feature>
<dbReference type="GO" id="GO:0055085">
    <property type="term" value="P:transmembrane transport"/>
    <property type="evidence" value="ECO:0007669"/>
    <property type="project" value="InterPro"/>
</dbReference>
<proteinExistence type="inferred from homology"/>
<feature type="transmembrane region" description="Helical" evidence="7">
    <location>
        <begin position="49"/>
        <end position="74"/>
    </location>
</feature>
<organism evidence="10 11">
    <name type="scientific">Cryobacterium arcticum</name>
    <dbReference type="NCBI Taxonomy" id="670052"/>
    <lineage>
        <taxon>Bacteria</taxon>
        <taxon>Bacillati</taxon>
        <taxon>Actinomycetota</taxon>
        <taxon>Actinomycetes</taxon>
        <taxon>Micrococcales</taxon>
        <taxon>Microbacteriaceae</taxon>
        <taxon>Cryobacterium</taxon>
    </lineage>
</organism>
<feature type="transmembrane region" description="Helical" evidence="7">
    <location>
        <begin position="183"/>
        <end position="202"/>
    </location>
</feature>
<dbReference type="Pfam" id="PF00528">
    <property type="entry name" value="BPD_transp_1"/>
    <property type="match status" value="1"/>
</dbReference>
<feature type="transmembrane region" description="Helical" evidence="7">
    <location>
        <begin position="109"/>
        <end position="130"/>
    </location>
</feature>
<dbReference type="OrthoDB" id="9805974at2"/>
<evidence type="ECO:0000256" key="7">
    <source>
        <dbReference type="RuleBase" id="RU363032"/>
    </source>
</evidence>
<feature type="transmembrane region" description="Helical" evidence="7">
    <location>
        <begin position="243"/>
        <end position="262"/>
    </location>
</feature>
<evidence type="ECO:0000256" key="4">
    <source>
        <dbReference type="ARBA" id="ARBA00022692"/>
    </source>
</evidence>
<comment type="subcellular location">
    <subcellularLocation>
        <location evidence="1 7">Cell membrane</location>
        <topology evidence="1 7">Multi-pass membrane protein</topology>
    </subcellularLocation>
</comment>
<evidence type="ECO:0000256" key="2">
    <source>
        <dbReference type="ARBA" id="ARBA00022448"/>
    </source>
</evidence>
<reference evidence="10 11" key="1">
    <citation type="submission" date="2018-05" db="EMBL/GenBank/DDBJ databases">
        <title>Genetic diversity of glacier-inhabiting Cryobacterium bacteria in China and description of Cryobacterium mengkeensis sp. nov. and Arthrobacter glacialis sp. nov.</title>
        <authorList>
            <person name="Liu Q."/>
            <person name="Xin Y.-H."/>
        </authorList>
    </citation>
    <scope>NUCLEOTIDE SEQUENCE [LARGE SCALE GENOMIC DNA]</scope>
    <source>
        <strain evidence="10 11">SK-1</strain>
    </source>
</reference>
<dbReference type="SUPFAM" id="SSF161098">
    <property type="entry name" value="MetI-like"/>
    <property type="match status" value="1"/>
</dbReference>
<keyword evidence="3" id="KW-1003">Cell membrane</keyword>
<evidence type="ECO:0000313" key="11">
    <source>
        <dbReference type="Proteomes" id="UP000246722"/>
    </source>
</evidence>
<protein>
    <submittedName>
        <fullName evidence="10">ABC transporter permease</fullName>
    </submittedName>
</protein>
<name>A0A317ZWP4_9MICO</name>
<dbReference type="RefSeq" id="WP_110125242.1">
    <property type="nucleotide sequence ID" value="NZ_QHLY01000005.1"/>
</dbReference>